<dbReference type="Proteomes" id="UP000039021">
    <property type="component" value="Unassembled WGS sequence"/>
</dbReference>
<gene>
    <name evidence="1" type="ORF">ERS007703_03937</name>
    <name evidence="2" type="ORF">ERS007739_00647</name>
</gene>
<dbReference type="Proteomes" id="UP000038802">
    <property type="component" value="Unassembled WGS sequence"/>
</dbReference>
<reference evidence="3 4" key="1">
    <citation type="submission" date="2015-03" db="EMBL/GenBank/DDBJ databases">
        <authorList>
            <consortium name="Pathogen Informatics"/>
        </authorList>
    </citation>
    <scope>NUCLEOTIDE SEQUENCE [LARGE SCALE GENOMIC DNA]</scope>
    <source>
        <strain evidence="3">K00500041</strain>
        <strain evidence="4">N09902308</strain>
    </source>
</reference>
<dbReference type="AlphaFoldDB" id="A0A0U0SXI7"/>
<dbReference type="EMBL" id="CSAE01000606">
    <property type="protein sequence ID" value="COW61856.1"/>
    <property type="molecule type" value="Genomic_DNA"/>
</dbReference>
<sequence>MFFSTRSMRAFSTLMILPRSGSIAWNIESRPLFAEPPAESPSTTYSSDLRGSVERQSASLPGNPPMSVALLRRTNSRALRAAIRACAEDTALFTTTFASVGLASNQWVSCSLQTFCTNDLTSVLPNLVLVWPSNCGSLTFTEITAARPSRISSPVRLGSLSFSSLRSLAYLFTTDVSALRKPSSWVPPSWVLMVLAKVCTDSEYPAFHCIAISTSCPVPLPEKSTMLL</sequence>
<evidence type="ECO:0000313" key="3">
    <source>
        <dbReference type="Proteomes" id="UP000038802"/>
    </source>
</evidence>
<reference evidence="1" key="3">
    <citation type="submission" date="2015-03" db="EMBL/GenBank/DDBJ databases">
        <authorList>
            <person name="Murphy D."/>
        </authorList>
    </citation>
    <scope>NUCLEOTIDE SEQUENCE [LARGE SCALE GENOMIC DNA]</scope>
    <source>
        <strain evidence="1">K00500041</strain>
    </source>
</reference>
<reference evidence="2" key="2">
    <citation type="submission" date="2015-03" db="EMBL/GenBank/DDBJ databases">
        <authorList>
            <consortium name="Pathogen Informatics"/>
            <person name="Murphy D."/>
        </authorList>
    </citation>
    <scope>NUCLEOTIDE SEQUENCE</scope>
    <source>
        <strain evidence="2">N09902308</strain>
    </source>
</reference>
<protein>
    <submittedName>
        <fullName evidence="1">Uncharacterized protein</fullName>
    </submittedName>
</protein>
<dbReference type="EMBL" id="CSBK01000198">
    <property type="protein sequence ID" value="COX08548.1"/>
    <property type="molecule type" value="Genomic_DNA"/>
</dbReference>
<proteinExistence type="predicted"/>
<evidence type="ECO:0000313" key="2">
    <source>
        <dbReference type="EMBL" id="COX08548.1"/>
    </source>
</evidence>
<name>A0A0U0SXI7_MYCTX</name>
<evidence type="ECO:0000313" key="1">
    <source>
        <dbReference type="EMBL" id="COW61856.1"/>
    </source>
</evidence>
<accession>A0A0U0SXI7</accession>
<organism evidence="1 3">
    <name type="scientific">Mycobacterium tuberculosis</name>
    <dbReference type="NCBI Taxonomy" id="1773"/>
    <lineage>
        <taxon>Bacteria</taxon>
        <taxon>Bacillati</taxon>
        <taxon>Actinomycetota</taxon>
        <taxon>Actinomycetes</taxon>
        <taxon>Mycobacteriales</taxon>
        <taxon>Mycobacteriaceae</taxon>
        <taxon>Mycobacterium</taxon>
        <taxon>Mycobacterium tuberculosis complex</taxon>
    </lineage>
</organism>
<evidence type="ECO:0000313" key="4">
    <source>
        <dbReference type="Proteomes" id="UP000039021"/>
    </source>
</evidence>